<dbReference type="GO" id="GO:0062122">
    <property type="term" value="F:histone H3K37 methyltransferase activity"/>
    <property type="evidence" value="ECO:0007669"/>
    <property type="project" value="InterPro"/>
</dbReference>
<dbReference type="OrthoDB" id="279507at2"/>
<gene>
    <name evidence="2" type="ORF">PX52LOC_07454</name>
</gene>
<dbReference type="AlphaFoldDB" id="A0A5C1AMA1"/>
<dbReference type="PIRSF" id="PIRSF022536">
    <property type="entry name" value="A612L_SET"/>
    <property type="match status" value="1"/>
</dbReference>
<dbReference type="SUPFAM" id="SSF82199">
    <property type="entry name" value="SET domain"/>
    <property type="match status" value="1"/>
</dbReference>
<dbReference type="KEGG" id="lrs:PX52LOC_07454"/>
<dbReference type="InterPro" id="IPR009207">
    <property type="entry name" value="SET7_MeTrfase"/>
</dbReference>
<dbReference type="PROSITE" id="PS50280">
    <property type="entry name" value="SET"/>
    <property type="match status" value="1"/>
</dbReference>
<dbReference type="SMART" id="SM00317">
    <property type="entry name" value="SET"/>
    <property type="match status" value="1"/>
</dbReference>
<evidence type="ECO:0000313" key="3">
    <source>
        <dbReference type="Proteomes" id="UP000324974"/>
    </source>
</evidence>
<dbReference type="Pfam" id="PF00856">
    <property type="entry name" value="SET"/>
    <property type="match status" value="1"/>
</dbReference>
<dbReference type="InterPro" id="IPR046341">
    <property type="entry name" value="SET_dom_sf"/>
</dbReference>
<reference evidence="3" key="1">
    <citation type="submission" date="2019-08" db="EMBL/GenBank/DDBJ databases">
        <title>Limnoglobus roseus gen. nov., sp. nov., a novel freshwater planctomycete with a giant genome from the family Gemmataceae.</title>
        <authorList>
            <person name="Kulichevskaya I.S."/>
            <person name="Naumoff D.G."/>
            <person name="Miroshnikov K."/>
            <person name="Ivanova A."/>
            <person name="Philippov D.A."/>
            <person name="Hakobyan A."/>
            <person name="Rijpstra I.C."/>
            <person name="Sinninghe Damste J.S."/>
            <person name="Liesack W."/>
            <person name="Dedysh S.N."/>
        </authorList>
    </citation>
    <scope>NUCLEOTIDE SEQUENCE [LARGE SCALE GENOMIC DNA]</scope>
    <source>
        <strain evidence="3">PX52</strain>
    </source>
</reference>
<dbReference type="Gene3D" id="2.170.270.10">
    <property type="entry name" value="SET domain"/>
    <property type="match status" value="1"/>
</dbReference>
<proteinExistence type="predicted"/>
<sequence length="131" mass="14408">MNDPGPRTVLSPPPLLIKKVRGMGRGVFAGCAFRTGQVIEVCPVLVLAPDVQERSLGVLSDYVFKWGEDAGRLAVALGYGSLYNHSNNPNAAFVCRLLRGEIVFRALRPIVAGEQILIDYQWGEKDYRAFS</sequence>
<dbReference type="Proteomes" id="UP000324974">
    <property type="component" value="Chromosome"/>
</dbReference>
<dbReference type="InterPro" id="IPR001214">
    <property type="entry name" value="SET_dom"/>
</dbReference>
<evidence type="ECO:0000259" key="1">
    <source>
        <dbReference type="PROSITE" id="PS50280"/>
    </source>
</evidence>
<feature type="domain" description="SET" evidence="1">
    <location>
        <begin position="13"/>
        <end position="121"/>
    </location>
</feature>
<dbReference type="CDD" id="cd10540">
    <property type="entry name" value="SET_SpSet7-like"/>
    <property type="match status" value="1"/>
</dbReference>
<protein>
    <submittedName>
        <fullName evidence="2">SET domain-containing protein</fullName>
    </submittedName>
</protein>
<accession>A0A5C1AMA1</accession>
<dbReference type="EMBL" id="CP042425">
    <property type="protein sequence ID" value="QEL20361.1"/>
    <property type="molecule type" value="Genomic_DNA"/>
</dbReference>
<evidence type="ECO:0000313" key="2">
    <source>
        <dbReference type="EMBL" id="QEL20361.1"/>
    </source>
</evidence>
<keyword evidence="3" id="KW-1185">Reference proteome</keyword>
<organism evidence="2 3">
    <name type="scientific">Limnoglobus roseus</name>
    <dbReference type="NCBI Taxonomy" id="2598579"/>
    <lineage>
        <taxon>Bacteria</taxon>
        <taxon>Pseudomonadati</taxon>
        <taxon>Planctomycetota</taxon>
        <taxon>Planctomycetia</taxon>
        <taxon>Gemmatales</taxon>
        <taxon>Gemmataceae</taxon>
        <taxon>Limnoglobus</taxon>
    </lineage>
</organism>
<name>A0A5C1AMA1_9BACT</name>